<comment type="caution">
    <text evidence="3">The sequence shown here is derived from an EMBL/GenBank/DDBJ whole genome shotgun (WGS) entry which is preliminary data.</text>
</comment>
<accession>A0A9P1MVY5</accession>
<evidence type="ECO:0000313" key="4">
    <source>
        <dbReference type="Proteomes" id="UP001152747"/>
    </source>
</evidence>
<organism evidence="3 4">
    <name type="scientific">Caenorhabditis angaria</name>
    <dbReference type="NCBI Taxonomy" id="860376"/>
    <lineage>
        <taxon>Eukaryota</taxon>
        <taxon>Metazoa</taxon>
        <taxon>Ecdysozoa</taxon>
        <taxon>Nematoda</taxon>
        <taxon>Chromadorea</taxon>
        <taxon>Rhabditida</taxon>
        <taxon>Rhabditina</taxon>
        <taxon>Rhabditomorpha</taxon>
        <taxon>Rhabditoidea</taxon>
        <taxon>Rhabditidae</taxon>
        <taxon>Peloderinae</taxon>
        <taxon>Caenorhabditis</taxon>
    </lineage>
</organism>
<evidence type="ECO:0000256" key="2">
    <source>
        <dbReference type="SAM" id="SignalP"/>
    </source>
</evidence>
<feature type="signal peptide" evidence="2">
    <location>
        <begin position="1"/>
        <end position="19"/>
    </location>
</feature>
<protein>
    <submittedName>
        <fullName evidence="3">Uncharacterized protein</fullName>
    </submittedName>
</protein>
<proteinExistence type="predicted"/>
<gene>
    <name evidence="3" type="ORF">CAMP_LOCUS1500</name>
</gene>
<evidence type="ECO:0000256" key="1">
    <source>
        <dbReference type="SAM" id="Phobius"/>
    </source>
</evidence>
<feature type="transmembrane region" description="Helical" evidence="1">
    <location>
        <begin position="35"/>
        <end position="55"/>
    </location>
</feature>
<evidence type="ECO:0000313" key="3">
    <source>
        <dbReference type="EMBL" id="CAI5438863.1"/>
    </source>
</evidence>
<dbReference type="AlphaFoldDB" id="A0A9P1MVY5"/>
<keyword evidence="4" id="KW-1185">Reference proteome</keyword>
<keyword evidence="1" id="KW-0812">Transmembrane</keyword>
<dbReference type="EMBL" id="CANHGI010000001">
    <property type="protein sequence ID" value="CAI5438863.1"/>
    <property type="molecule type" value="Genomic_DNA"/>
</dbReference>
<keyword evidence="1" id="KW-1133">Transmembrane helix</keyword>
<keyword evidence="1" id="KW-0472">Membrane</keyword>
<keyword evidence="2" id="KW-0732">Signal</keyword>
<sequence length="69" mass="8011">MLSNFVILFVLILIDGVYSENRLSHPSENVRLQIFVVGTVGCFVTCLIIIIVRLMRKYSKRQEKYATFN</sequence>
<reference evidence="3" key="1">
    <citation type="submission" date="2022-11" db="EMBL/GenBank/DDBJ databases">
        <authorList>
            <person name="Kikuchi T."/>
        </authorList>
    </citation>
    <scope>NUCLEOTIDE SEQUENCE</scope>
    <source>
        <strain evidence="3">PS1010</strain>
    </source>
</reference>
<dbReference type="Proteomes" id="UP001152747">
    <property type="component" value="Unassembled WGS sequence"/>
</dbReference>
<name>A0A9P1MVY5_9PELO</name>
<feature type="chain" id="PRO_5040371524" evidence="2">
    <location>
        <begin position="20"/>
        <end position="69"/>
    </location>
</feature>